<feature type="region of interest" description="Disordered" evidence="1">
    <location>
        <begin position="444"/>
        <end position="489"/>
    </location>
</feature>
<proteinExistence type="predicted"/>
<reference evidence="2" key="2">
    <citation type="submission" date="2022-01" db="EMBL/GenBank/DDBJ databases">
        <authorList>
            <person name="Yamashiro T."/>
            <person name="Shiraishi A."/>
            <person name="Satake H."/>
            <person name="Nakayama K."/>
        </authorList>
    </citation>
    <scope>NUCLEOTIDE SEQUENCE</scope>
</reference>
<evidence type="ECO:0000313" key="3">
    <source>
        <dbReference type="Proteomes" id="UP001151760"/>
    </source>
</evidence>
<feature type="region of interest" description="Disordered" evidence="1">
    <location>
        <begin position="374"/>
        <end position="407"/>
    </location>
</feature>
<reference evidence="2" key="1">
    <citation type="journal article" date="2022" name="Int. J. Mol. Sci.">
        <title>Draft Genome of Tanacetum Coccineum: Genomic Comparison of Closely Related Tanacetum-Family Plants.</title>
        <authorList>
            <person name="Yamashiro T."/>
            <person name="Shiraishi A."/>
            <person name="Nakayama K."/>
            <person name="Satake H."/>
        </authorList>
    </citation>
    <scope>NUCLEOTIDE SEQUENCE</scope>
</reference>
<keyword evidence="3" id="KW-1185">Reference proteome</keyword>
<sequence>MITLSTTMAVLDSCPKHNMVVYLEKSEGNAAFHEIIDFLMRSSIHHALTVSPIVSTTFVEQFWKSAKSKIINNVRHITAKVAGKPVSIFEASIRSDLLFDDANGIDSLPNQTIFDAIQLIGLKSTSWDQIPTNIATAVICLTSNQKYNFSKLIFDGMLRHLDAKKKFVMYPHFISIFLDKQLANVPVPLDHFPVNALTSKVFSFMVKKGKHFSGKVTPLFASMLVQPTEDEGAPSERPSEAQPTPSPTHTSEVPIEPQTDSSPAHTSEVPIEPQTDPSPRPSPSTIIPDSIPESSGGNLGGHSSSDKSLSGNEGEMTLQSVYDLCLSLCAQVSDQAKEIQHLKAQIKKLKKQAKPVIKHHRAWMQSVSLKQRLARKRSSKKQWVHKESVSKQGRKFAKGEPSVQRDPLFDEIPEDTLDHMETENAQDVGRKMYLTRQTSTRSLLTLKPLPKIDPKDKGKKKIEEEDESESESDGIPEAEKKFKQLESDEKMARKIQEEWEGEEERNRIAKEKATNEALIRNFDDIKARIEADRLLAEKLQEQEREQFIIEERAKFLHDTIAAQRKFLAQQRSEAIRNRPPTKNQLRNQMMTYLKHVGNFKHSELKTKKFEEIQALYEKIMRSEMILFLLGLSEDERLIKRMNEKGIDFSKSEVIKEENDSEKENDELRLHLTIASDEEKEVDYELLNRKYPIKEWKTECLGTKPQADKAEHLEEINQNVVIRSNGQKRYFSTLIRVLSIFDREDLDAVYQLVMDKYQDEIPEGFDRVLWGDLMVMFNPDDENEFWNSQQDWNIVRWKLHGSSGLESEEDSTMALELIRFIKMFLPGVLTEGL</sequence>
<organism evidence="2 3">
    <name type="scientific">Tanacetum coccineum</name>
    <dbReference type="NCBI Taxonomy" id="301880"/>
    <lineage>
        <taxon>Eukaryota</taxon>
        <taxon>Viridiplantae</taxon>
        <taxon>Streptophyta</taxon>
        <taxon>Embryophyta</taxon>
        <taxon>Tracheophyta</taxon>
        <taxon>Spermatophyta</taxon>
        <taxon>Magnoliopsida</taxon>
        <taxon>eudicotyledons</taxon>
        <taxon>Gunneridae</taxon>
        <taxon>Pentapetalae</taxon>
        <taxon>asterids</taxon>
        <taxon>campanulids</taxon>
        <taxon>Asterales</taxon>
        <taxon>Asteraceae</taxon>
        <taxon>Asteroideae</taxon>
        <taxon>Anthemideae</taxon>
        <taxon>Anthemidinae</taxon>
        <taxon>Tanacetum</taxon>
    </lineage>
</organism>
<gene>
    <name evidence="2" type="ORF">Tco_0922484</name>
</gene>
<evidence type="ECO:0000313" key="2">
    <source>
        <dbReference type="EMBL" id="GJT32065.1"/>
    </source>
</evidence>
<feature type="compositionally biased region" description="Basic and acidic residues" evidence="1">
    <location>
        <begin position="477"/>
        <end position="489"/>
    </location>
</feature>
<comment type="caution">
    <text evidence="2">The sequence shown here is derived from an EMBL/GenBank/DDBJ whole genome shotgun (WGS) entry which is preliminary data.</text>
</comment>
<protein>
    <submittedName>
        <fullName evidence="2">Uncharacterized protein</fullName>
    </submittedName>
</protein>
<feature type="region of interest" description="Disordered" evidence="1">
    <location>
        <begin position="227"/>
        <end position="312"/>
    </location>
</feature>
<feature type="compositionally biased region" description="Polar residues" evidence="1">
    <location>
        <begin position="241"/>
        <end position="251"/>
    </location>
</feature>
<name>A0ABQ5CZG7_9ASTR</name>
<dbReference type="EMBL" id="BQNB010014759">
    <property type="protein sequence ID" value="GJT32065.1"/>
    <property type="molecule type" value="Genomic_DNA"/>
</dbReference>
<dbReference type="Proteomes" id="UP001151760">
    <property type="component" value="Unassembled WGS sequence"/>
</dbReference>
<accession>A0ABQ5CZG7</accession>
<feature type="compositionally biased region" description="Basic residues" evidence="1">
    <location>
        <begin position="374"/>
        <end position="383"/>
    </location>
</feature>
<feature type="compositionally biased region" description="Low complexity" evidence="1">
    <location>
        <begin position="283"/>
        <end position="296"/>
    </location>
</feature>
<feature type="compositionally biased region" description="Acidic residues" evidence="1">
    <location>
        <begin position="464"/>
        <end position="476"/>
    </location>
</feature>
<evidence type="ECO:0000256" key="1">
    <source>
        <dbReference type="SAM" id="MobiDB-lite"/>
    </source>
</evidence>